<evidence type="ECO:0000256" key="2">
    <source>
        <dbReference type="ARBA" id="ARBA00022630"/>
    </source>
</evidence>
<comment type="cofactor">
    <cofactor evidence="1">
        <name>FAD</name>
        <dbReference type="ChEBI" id="CHEBI:57692"/>
    </cofactor>
</comment>
<dbReference type="InterPro" id="IPR016156">
    <property type="entry name" value="FAD/NAD-linked_Rdtase_dimer_sf"/>
</dbReference>
<dbReference type="Pfam" id="PF07992">
    <property type="entry name" value="Pyr_redox_2"/>
    <property type="match status" value="1"/>
</dbReference>
<dbReference type="InterPro" id="IPR050446">
    <property type="entry name" value="FAD-oxidoreductase/Apoptosis"/>
</dbReference>
<keyword evidence="8" id="KW-1185">Reference proteome</keyword>
<keyword evidence="3" id="KW-0274">FAD</keyword>
<dbReference type="PRINTS" id="PR00411">
    <property type="entry name" value="PNDRDTASEI"/>
</dbReference>
<organism evidence="7 8">
    <name type="scientific">Microbacterium sediminicola</name>
    <dbReference type="NCBI Taxonomy" id="415210"/>
    <lineage>
        <taxon>Bacteria</taxon>
        <taxon>Bacillati</taxon>
        <taxon>Actinomycetota</taxon>
        <taxon>Actinomycetes</taxon>
        <taxon>Micrococcales</taxon>
        <taxon>Microbacteriaceae</taxon>
        <taxon>Microbacterium</taxon>
    </lineage>
</organism>
<dbReference type="InterPro" id="IPR028202">
    <property type="entry name" value="Reductase_C"/>
</dbReference>
<feature type="domain" description="Reductase C-terminal" evidence="6">
    <location>
        <begin position="322"/>
        <end position="387"/>
    </location>
</feature>
<comment type="caution">
    <text evidence="7">The sequence shown here is derived from an EMBL/GenBank/DDBJ whole genome shotgun (WGS) entry which is preliminary data.</text>
</comment>
<dbReference type="Gene3D" id="3.30.390.30">
    <property type="match status" value="1"/>
</dbReference>
<evidence type="ECO:0000259" key="5">
    <source>
        <dbReference type="Pfam" id="PF07992"/>
    </source>
</evidence>
<dbReference type="Pfam" id="PF14759">
    <property type="entry name" value="Reductase_C"/>
    <property type="match status" value="1"/>
</dbReference>
<keyword evidence="4" id="KW-0560">Oxidoreductase</keyword>
<sequence length="404" mass="43438">MTRLVVVGASLAGLRAVEAARRAGFDGEIVLIGQETHLPYDRPPLSKRYLVGEAEADFWRTEAELRDDLRVDLRLGETATALRPERRVIETTAGEIGYDRLILATGAAPRILPGLPDLEGIVTLRNLEDADELRDRLTPGANIVVLGAGFIGSEIASSASKLGATATVIEGAPVPLVRAVGEVVGAALAELHPRNGTRLELATTISEYRGEGGRLTEVVLSTGEVLPADLVVIGIGAAPATSWLEGSGIELHPRDRGVVCDVALRTSLPDVWAAGDIVHWPNAVYDQSMRLENWTNASDQGLRAGANAADPTHADEYQTVPYFWSDWYGHRIQFVGVASGEVEFISGSPDDDRFVAIFVDGDRVIAAATVNEPRKIMKLRRLIAERGDRSGALAIVHPELVTKE</sequence>
<evidence type="ECO:0000256" key="3">
    <source>
        <dbReference type="ARBA" id="ARBA00022827"/>
    </source>
</evidence>
<name>A0ABN2IIZ4_9MICO</name>
<evidence type="ECO:0000256" key="4">
    <source>
        <dbReference type="ARBA" id="ARBA00023002"/>
    </source>
</evidence>
<dbReference type="InterPro" id="IPR036188">
    <property type="entry name" value="FAD/NAD-bd_sf"/>
</dbReference>
<feature type="domain" description="FAD/NAD(P)-binding" evidence="5">
    <location>
        <begin position="3"/>
        <end position="301"/>
    </location>
</feature>
<protein>
    <submittedName>
        <fullName evidence="7">FAD/NAD(P)-binding oxidoreductase</fullName>
    </submittedName>
</protein>
<keyword evidence="2" id="KW-0285">Flavoprotein</keyword>
<dbReference type="PANTHER" id="PTHR43557">
    <property type="entry name" value="APOPTOSIS-INDUCING FACTOR 1"/>
    <property type="match status" value="1"/>
</dbReference>
<evidence type="ECO:0000256" key="1">
    <source>
        <dbReference type="ARBA" id="ARBA00001974"/>
    </source>
</evidence>
<evidence type="ECO:0000259" key="6">
    <source>
        <dbReference type="Pfam" id="PF14759"/>
    </source>
</evidence>
<evidence type="ECO:0000313" key="8">
    <source>
        <dbReference type="Proteomes" id="UP001501690"/>
    </source>
</evidence>
<gene>
    <name evidence="7" type="ORF">GCM10009808_24800</name>
</gene>
<dbReference type="Gene3D" id="3.50.50.60">
    <property type="entry name" value="FAD/NAD(P)-binding domain"/>
    <property type="match status" value="2"/>
</dbReference>
<proteinExistence type="predicted"/>
<dbReference type="SUPFAM" id="SSF51905">
    <property type="entry name" value="FAD/NAD(P)-binding domain"/>
    <property type="match status" value="1"/>
</dbReference>
<dbReference type="Proteomes" id="UP001501690">
    <property type="component" value="Unassembled WGS sequence"/>
</dbReference>
<dbReference type="PANTHER" id="PTHR43557:SF2">
    <property type="entry name" value="RIESKE DOMAIN-CONTAINING PROTEIN-RELATED"/>
    <property type="match status" value="1"/>
</dbReference>
<dbReference type="InterPro" id="IPR023753">
    <property type="entry name" value="FAD/NAD-binding_dom"/>
</dbReference>
<dbReference type="SUPFAM" id="SSF55424">
    <property type="entry name" value="FAD/NAD-linked reductases, dimerisation (C-terminal) domain"/>
    <property type="match status" value="1"/>
</dbReference>
<evidence type="ECO:0000313" key="7">
    <source>
        <dbReference type="EMBL" id="GAA1705868.1"/>
    </source>
</evidence>
<accession>A0ABN2IIZ4</accession>
<dbReference type="PRINTS" id="PR00368">
    <property type="entry name" value="FADPNR"/>
</dbReference>
<reference evidence="7 8" key="1">
    <citation type="journal article" date="2019" name="Int. J. Syst. Evol. Microbiol.">
        <title>The Global Catalogue of Microorganisms (GCM) 10K type strain sequencing project: providing services to taxonomists for standard genome sequencing and annotation.</title>
        <authorList>
            <consortium name="The Broad Institute Genomics Platform"/>
            <consortium name="The Broad Institute Genome Sequencing Center for Infectious Disease"/>
            <person name="Wu L."/>
            <person name="Ma J."/>
        </authorList>
    </citation>
    <scope>NUCLEOTIDE SEQUENCE [LARGE SCALE GENOMIC DNA]</scope>
    <source>
        <strain evidence="7 8">JCM 15577</strain>
    </source>
</reference>
<dbReference type="EMBL" id="BAAAPL010000002">
    <property type="protein sequence ID" value="GAA1705868.1"/>
    <property type="molecule type" value="Genomic_DNA"/>
</dbReference>
<dbReference type="RefSeq" id="WP_344073105.1">
    <property type="nucleotide sequence ID" value="NZ_BAAAPL010000002.1"/>
</dbReference>